<dbReference type="AlphaFoldDB" id="A0A165Z2S5"/>
<evidence type="ECO:0000313" key="3">
    <source>
        <dbReference type="Proteomes" id="UP000076798"/>
    </source>
</evidence>
<dbReference type="Proteomes" id="UP000076798">
    <property type="component" value="Unassembled WGS sequence"/>
</dbReference>
<feature type="region of interest" description="Disordered" evidence="1">
    <location>
        <begin position="255"/>
        <end position="277"/>
    </location>
</feature>
<organism evidence="2 3">
    <name type="scientific">Sistotremastrum suecicum HHB10207 ss-3</name>
    <dbReference type="NCBI Taxonomy" id="1314776"/>
    <lineage>
        <taxon>Eukaryota</taxon>
        <taxon>Fungi</taxon>
        <taxon>Dikarya</taxon>
        <taxon>Basidiomycota</taxon>
        <taxon>Agaricomycotina</taxon>
        <taxon>Agaricomycetes</taxon>
        <taxon>Sistotremastrales</taxon>
        <taxon>Sistotremastraceae</taxon>
        <taxon>Sistotremastrum</taxon>
    </lineage>
</organism>
<feature type="compositionally biased region" description="Basic residues" evidence="1">
    <location>
        <begin position="137"/>
        <end position="147"/>
    </location>
</feature>
<feature type="region of interest" description="Disordered" evidence="1">
    <location>
        <begin position="126"/>
        <end position="243"/>
    </location>
</feature>
<keyword evidence="3" id="KW-1185">Reference proteome</keyword>
<protein>
    <submittedName>
        <fullName evidence="2">Uncharacterized protein</fullName>
    </submittedName>
</protein>
<evidence type="ECO:0000256" key="1">
    <source>
        <dbReference type="SAM" id="MobiDB-lite"/>
    </source>
</evidence>
<sequence>MEHLMEATLRKAEDSGVKGNDGQDGRRHELRMKMLEKRTRRVPRSRPEAIPEPPFSRLYTLLLPPIPFAFLTGATHSNGDTLPPKASTPSSYPSTTSHHLTTSPVLSPIPNLVIRKASTARTYFPFDLTTGGESRSRQARRQKTRARPRGDTPELAIPRVAYHNVDPHHSRAARPPSPLPPLSCLFGTPGRTENQCSPPQTPPESTVSPSPSPRLPDHRDGRAHSAPPINILAGTADDGGQERYDIRSEWNVGREASPSGFMDHSDPSDIGPHSAVQESHYPPLRHVRQLRPRAATASNPPSYILASPRAISAAISLSEIKKRPRSQEIVKTKAERAPKRRRRN</sequence>
<feature type="compositionally biased region" description="Low complexity" evidence="1">
    <location>
        <begin position="83"/>
        <end position="105"/>
    </location>
</feature>
<accession>A0A165Z2S5</accession>
<feature type="compositionally biased region" description="Basic and acidic residues" evidence="1">
    <location>
        <begin position="321"/>
        <end position="337"/>
    </location>
</feature>
<dbReference type="EMBL" id="KV428213">
    <property type="protein sequence ID" value="KZT33870.1"/>
    <property type="molecule type" value="Genomic_DNA"/>
</dbReference>
<feature type="region of interest" description="Disordered" evidence="1">
    <location>
        <begin position="1"/>
        <end position="28"/>
    </location>
</feature>
<feature type="region of interest" description="Disordered" evidence="1">
    <location>
        <begin position="321"/>
        <end position="344"/>
    </location>
</feature>
<proteinExistence type="predicted"/>
<feature type="region of interest" description="Disordered" evidence="1">
    <location>
        <begin position="79"/>
        <end position="105"/>
    </location>
</feature>
<gene>
    <name evidence="2" type="ORF">SISSUDRAFT_1065783</name>
</gene>
<evidence type="ECO:0000313" key="2">
    <source>
        <dbReference type="EMBL" id="KZT33870.1"/>
    </source>
</evidence>
<name>A0A165Z2S5_9AGAM</name>
<reference evidence="2 3" key="1">
    <citation type="journal article" date="2016" name="Mol. Biol. Evol.">
        <title>Comparative Genomics of Early-Diverging Mushroom-Forming Fungi Provides Insights into the Origins of Lignocellulose Decay Capabilities.</title>
        <authorList>
            <person name="Nagy L.G."/>
            <person name="Riley R."/>
            <person name="Tritt A."/>
            <person name="Adam C."/>
            <person name="Daum C."/>
            <person name="Floudas D."/>
            <person name="Sun H."/>
            <person name="Yadav J.S."/>
            <person name="Pangilinan J."/>
            <person name="Larsson K.H."/>
            <person name="Matsuura K."/>
            <person name="Barry K."/>
            <person name="Labutti K."/>
            <person name="Kuo R."/>
            <person name="Ohm R.A."/>
            <person name="Bhattacharya S.S."/>
            <person name="Shirouzu T."/>
            <person name="Yoshinaga Y."/>
            <person name="Martin F.M."/>
            <person name="Grigoriev I.V."/>
            <person name="Hibbett D.S."/>
        </authorList>
    </citation>
    <scope>NUCLEOTIDE SEQUENCE [LARGE SCALE GENOMIC DNA]</scope>
    <source>
        <strain evidence="2 3">HHB10207 ss-3</strain>
    </source>
</reference>